<evidence type="ECO:0000313" key="3">
    <source>
        <dbReference type="EMBL" id="SDB02131.1"/>
    </source>
</evidence>
<evidence type="ECO:0000256" key="1">
    <source>
        <dbReference type="ARBA" id="ARBA00006611"/>
    </source>
</evidence>
<dbReference type="PANTHER" id="PTHR30486">
    <property type="entry name" value="TWITCHING MOTILITY PROTEIN PILT"/>
    <property type="match status" value="1"/>
</dbReference>
<name>A0A1G6A104_EUBOX</name>
<dbReference type="InterPro" id="IPR001482">
    <property type="entry name" value="T2SS/T4SS_dom"/>
</dbReference>
<proteinExistence type="inferred from homology"/>
<dbReference type="Proteomes" id="UP000199228">
    <property type="component" value="Unassembled WGS sequence"/>
</dbReference>
<organism evidence="3 4">
    <name type="scientific">Eubacterium oxidoreducens</name>
    <dbReference type="NCBI Taxonomy" id="1732"/>
    <lineage>
        <taxon>Bacteria</taxon>
        <taxon>Bacillati</taxon>
        <taxon>Bacillota</taxon>
        <taxon>Clostridia</taxon>
        <taxon>Eubacteriales</taxon>
        <taxon>Eubacteriaceae</taxon>
        <taxon>Eubacterium</taxon>
    </lineage>
</organism>
<accession>A0A1G6A104</accession>
<dbReference type="GO" id="GO:0016887">
    <property type="term" value="F:ATP hydrolysis activity"/>
    <property type="evidence" value="ECO:0007669"/>
    <property type="project" value="InterPro"/>
</dbReference>
<dbReference type="RefSeq" id="WP_031557978.1">
    <property type="nucleotide sequence ID" value="NZ_FMXR01000004.1"/>
</dbReference>
<dbReference type="Gene3D" id="3.40.50.300">
    <property type="entry name" value="P-loop containing nucleotide triphosphate hydrolases"/>
    <property type="match status" value="1"/>
</dbReference>
<dbReference type="AlphaFoldDB" id="A0A1G6A104"/>
<dbReference type="EMBL" id="FMXR01000004">
    <property type="protein sequence ID" value="SDB02131.1"/>
    <property type="molecule type" value="Genomic_DNA"/>
</dbReference>
<dbReference type="OrthoDB" id="2058019at2"/>
<protein>
    <submittedName>
        <fullName evidence="3">Pilus assembly protein CpaF</fullName>
    </submittedName>
</protein>
<sequence>MKTKELELIELSRTLVDEFYKKQNAGVLNSLSKRNYDELSVSREKILSQIRDEMSQYEDVDGNEMTEEQKDEVLELVRKELWGYGIIDGLIHDKEISDIKIYNDKQIRVKRYGKRMDSGVRFANRADYKNFVTRLLERNKVNLGTANAIQTFTDATQDDFILRITAISGLLTDSGNTCIAIRKIPKEKYTLRALEQAGMFNHLQPDEGRTCIDGIVELKFLSEVNEQFDALFQKMIASKGILFTGKGASGKTTLMNAMLKEIPWDESVMICQENAELFDEDHPDLLAAHVMISGGDSKVSYNLGDLTRAALLVDLDRVIVGEVKEGSEAAGLSKASMTGHKCWTSVHGESCEMAVDKMADYISQATGYKTKESLKQLCGFEYVIHLRNFRIDEIKKIDGWDKNTDSIILKPVYPFEEVVDEK</sequence>
<dbReference type="InterPro" id="IPR027417">
    <property type="entry name" value="P-loop_NTPase"/>
</dbReference>
<dbReference type="Pfam" id="PF00437">
    <property type="entry name" value="T2SSE"/>
    <property type="match status" value="1"/>
</dbReference>
<keyword evidence="4" id="KW-1185">Reference proteome</keyword>
<feature type="domain" description="Bacterial type II secretion system protein E" evidence="2">
    <location>
        <begin position="219"/>
        <end position="364"/>
    </location>
</feature>
<evidence type="ECO:0000259" key="2">
    <source>
        <dbReference type="Pfam" id="PF00437"/>
    </source>
</evidence>
<comment type="similarity">
    <text evidence="1">Belongs to the GSP E family.</text>
</comment>
<dbReference type="SUPFAM" id="SSF52540">
    <property type="entry name" value="P-loop containing nucleoside triphosphate hydrolases"/>
    <property type="match status" value="1"/>
</dbReference>
<dbReference type="STRING" id="1732.SAMN02910417_00131"/>
<gene>
    <name evidence="3" type="ORF">SAMN02910417_00131</name>
</gene>
<dbReference type="PANTHER" id="PTHR30486:SF6">
    <property type="entry name" value="TYPE IV PILUS RETRACTATION ATPASE PILT"/>
    <property type="match status" value="1"/>
</dbReference>
<evidence type="ECO:0000313" key="4">
    <source>
        <dbReference type="Proteomes" id="UP000199228"/>
    </source>
</evidence>
<reference evidence="3 4" key="1">
    <citation type="submission" date="2016-10" db="EMBL/GenBank/DDBJ databases">
        <authorList>
            <person name="de Groot N.N."/>
        </authorList>
    </citation>
    <scope>NUCLEOTIDE SEQUENCE [LARGE SCALE GENOMIC DNA]</scope>
    <source>
        <strain evidence="3 4">DSM 3217</strain>
    </source>
</reference>
<dbReference type="InterPro" id="IPR050921">
    <property type="entry name" value="T4SS_GSP_E_ATPase"/>
</dbReference>
<dbReference type="Gene3D" id="3.30.450.380">
    <property type="match status" value="1"/>
</dbReference>